<name>A0A133U4Q9_9EURY</name>
<protein>
    <recommendedName>
        <fullName evidence="3">Peptidase A2 domain-containing protein</fullName>
    </recommendedName>
</protein>
<proteinExistence type="predicted"/>
<dbReference type="Proteomes" id="UP000070163">
    <property type="component" value="Unassembled WGS sequence"/>
</dbReference>
<gene>
    <name evidence="1" type="ORF">AKJ57_05750</name>
</gene>
<dbReference type="SUPFAM" id="SSF50630">
    <property type="entry name" value="Acid proteases"/>
    <property type="match status" value="1"/>
</dbReference>
<sequence>MDYDKDYFSKKPAPFLEVEISDPKLIQTTSEDAILDSGSFISTIPPHIAEELPLTIRGNPIPIYGELKETVYVCLSFLEFSFYKRIALWKLPKGHAVIGRDILNELKVVLDGKNFNFEIIDC</sequence>
<organism evidence="1 2">
    <name type="scientific">candidate division MSBL1 archaeon SCGC-AAA259A05</name>
    <dbReference type="NCBI Taxonomy" id="1698259"/>
    <lineage>
        <taxon>Archaea</taxon>
        <taxon>Methanobacteriati</taxon>
        <taxon>Methanobacteriota</taxon>
        <taxon>candidate division MSBL1</taxon>
    </lineage>
</organism>
<dbReference type="InterPro" id="IPR021109">
    <property type="entry name" value="Peptidase_aspartic_dom_sf"/>
</dbReference>
<dbReference type="EMBL" id="LHXJ01000093">
    <property type="protein sequence ID" value="KXA89183.1"/>
    <property type="molecule type" value="Genomic_DNA"/>
</dbReference>
<reference evidence="1 2" key="1">
    <citation type="journal article" date="2016" name="Sci. Rep.">
        <title>Metabolic traits of an uncultured archaeal lineage -MSBL1- from brine pools of the Red Sea.</title>
        <authorList>
            <person name="Mwirichia R."/>
            <person name="Alam I."/>
            <person name="Rashid M."/>
            <person name="Vinu M."/>
            <person name="Ba-Alawi W."/>
            <person name="Anthony Kamau A."/>
            <person name="Kamanda Ngugi D."/>
            <person name="Goker M."/>
            <person name="Klenk H.P."/>
            <person name="Bajic V."/>
            <person name="Stingl U."/>
        </authorList>
    </citation>
    <scope>NUCLEOTIDE SEQUENCE [LARGE SCALE GENOMIC DNA]</scope>
    <source>
        <strain evidence="1">SCGC-AAA259A05</strain>
    </source>
</reference>
<comment type="caution">
    <text evidence="1">The sequence shown here is derived from an EMBL/GenBank/DDBJ whole genome shotgun (WGS) entry which is preliminary data.</text>
</comment>
<evidence type="ECO:0000313" key="1">
    <source>
        <dbReference type="EMBL" id="KXA89183.1"/>
    </source>
</evidence>
<keyword evidence="2" id="KW-1185">Reference proteome</keyword>
<evidence type="ECO:0000313" key="2">
    <source>
        <dbReference type="Proteomes" id="UP000070163"/>
    </source>
</evidence>
<evidence type="ECO:0008006" key="3">
    <source>
        <dbReference type="Google" id="ProtNLM"/>
    </source>
</evidence>
<dbReference type="AlphaFoldDB" id="A0A133U4Q9"/>
<accession>A0A133U4Q9</accession>